<protein>
    <recommendedName>
        <fullName evidence="1">DUF362 domain-containing protein</fullName>
    </recommendedName>
</protein>
<gene>
    <name evidence="2" type="ORF">MNBD_BACTEROID01-987</name>
</gene>
<organism evidence="2">
    <name type="scientific">hydrothermal vent metagenome</name>
    <dbReference type="NCBI Taxonomy" id="652676"/>
    <lineage>
        <taxon>unclassified sequences</taxon>
        <taxon>metagenomes</taxon>
        <taxon>ecological metagenomes</taxon>
    </lineage>
</organism>
<dbReference type="AlphaFoldDB" id="A0A3B0TBC5"/>
<evidence type="ECO:0000313" key="2">
    <source>
        <dbReference type="EMBL" id="VAW15941.1"/>
    </source>
</evidence>
<accession>A0A3B0TBC5</accession>
<evidence type="ECO:0000259" key="1">
    <source>
        <dbReference type="Pfam" id="PF04015"/>
    </source>
</evidence>
<name>A0A3B0TBC5_9ZZZZ</name>
<sequence>MDRRDFIKSGLKAGVATGIAASFGSSAIAAKLSANNNFVFVKGGLPDEMFDTGIAILGGIERFVSKGDNVAIKPDMSTDSYPEQGKTTHPLLVKQIIKSCYEAGARKVLVFDHTYGLWTKCYKDSGIERIAKDAYARVLPANNQRYYSEQQSTKPDKLRSVKIHNALIQADTFINVPILKYDPATKISASLKNLMGCVWDREFYKKNGLDQCIAEFLYYKKPQLTILDAYFTSSGNRKIKSQIITTDIVAADAFGARLLGFTPDNIGHIMKAAQLGFGKITAGNMNVKPVDIG</sequence>
<dbReference type="PROSITE" id="PS51318">
    <property type="entry name" value="TAT"/>
    <property type="match status" value="1"/>
</dbReference>
<dbReference type="InterPro" id="IPR006311">
    <property type="entry name" value="TAT_signal"/>
</dbReference>
<dbReference type="Pfam" id="PF04015">
    <property type="entry name" value="DUF362"/>
    <property type="match status" value="1"/>
</dbReference>
<dbReference type="InterPro" id="IPR007160">
    <property type="entry name" value="DUF362"/>
</dbReference>
<proteinExistence type="predicted"/>
<reference evidence="2" key="1">
    <citation type="submission" date="2018-06" db="EMBL/GenBank/DDBJ databases">
        <authorList>
            <person name="Zhirakovskaya E."/>
        </authorList>
    </citation>
    <scope>NUCLEOTIDE SEQUENCE</scope>
</reference>
<feature type="domain" description="DUF362" evidence="1">
    <location>
        <begin position="70"/>
        <end position="256"/>
    </location>
</feature>
<dbReference type="EMBL" id="UOEP01000056">
    <property type="protein sequence ID" value="VAW15941.1"/>
    <property type="molecule type" value="Genomic_DNA"/>
</dbReference>